<dbReference type="GO" id="GO:0019441">
    <property type="term" value="P:L-tryptophan catabolic process to kynurenine"/>
    <property type="evidence" value="ECO:0007669"/>
    <property type="project" value="InterPro"/>
</dbReference>
<name>Q6L2T5_PICTO</name>
<evidence type="ECO:0000313" key="1">
    <source>
        <dbReference type="EMBL" id="AAT42717.1"/>
    </source>
</evidence>
<dbReference type="FunCoup" id="Q6L2T5">
    <property type="interactions" value="30"/>
</dbReference>
<protein>
    <submittedName>
        <fullName evidence="1">Polyketide cyclase</fullName>
    </submittedName>
</protein>
<dbReference type="Pfam" id="PF04199">
    <property type="entry name" value="Cyclase"/>
    <property type="match status" value="1"/>
</dbReference>
<dbReference type="OrthoDB" id="9014at2157"/>
<dbReference type="eggNOG" id="arCOG02462">
    <property type="taxonomic scope" value="Archaea"/>
</dbReference>
<dbReference type="InterPro" id="IPR007325">
    <property type="entry name" value="KFase/CYL"/>
</dbReference>
<dbReference type="InParanoid" id="Q6L2T5"/>
<dbReference type="AlphaFoldDB" id="Q6L2T5"/>
<reference evidence="1 2" key="1">
    <citation type="journal article" date="2004" name="Proc. Natl. Acad. Sci. U.S.A.">
        <title>Genome sequence of Picrophilus torridus and its implications for life around pH 0.</title>
        <authorList>
            <person name="Futterer O."/>
            <person name="Angelov A."/>
            <person name="Liesegang H."/>
            <person name="Gottschalk G."/>
            <person name="Schleper C."/>
            <person name="Schepers B."/>
            <person name="Dock C."/>
            <person name="Antranikian G."/>
            <person name="Liebl W."/>
        </authorList>
    </citation>
    <scope>NUCLEOTIDE SEQUENCE [LARGE SCALE GENOMIC DNA]</scope>
    <source>
        <strain evidence="2">ATCC 700027 / DSM 9790 / JCM 10055 / NBRC 100828</strain>
    </source>
</reference>
<dbReference type="KEGG" id="pto:PTO0132"/>
<dbReference type="GO" id="GO:0004061">
    <property type="term" value="F:arylformamidase activity"/>
    <property type="evidence" value="ECO:0007669"/>
    <property type="project" value="InterPro"/>
</dbReference>
<dbReference type="STRING" id="263820.PTO0132"/>
<proteinExistence type="predicted"/>
<dbReference type="PANTHER" id="PTHR31118">
    <property type="entry name" value="CYCLASE-LIKE PROTEIN 2"/>
    <property type="match status" value="1"/>
</dbReference>
<dbReference type="RefSeq" id="WP_011176933.1">
    <property type="nucleotide sequence ID" value="NC_005877.1"/>
</dbReference>
<dbReference type="PaxDb" id="263820-PTO0132"/>
<dbReference type="InterPro" id="IPR037175">
    <property type="entry name" value="KFase_sf"/>
</dbReference>
<dbReference type="PANTHER" id="PTHR31118:SF12">
    <property type="entry name" value="CYCLASE-LIKE PROTEIN 2"/>
    <property type="match status" value="1"/>
</dbReference>
<organism evidence="1 2">
    <name type="scientific">Picrophilus torridus (strain ATCC 700027 / DSM 9790 / JCM 10055 / NBRC 100828 / KAW 2/3)</name>
    <dbReference type="NCBI Taxonomy" id="1122961"/>
    <lineage>
        <taxon>Archaea</taxon>
        <taxon>Methanobacteriati</taxon>
        <taxon>Thermoplasmatota</taxon>
        <taxon>Thermoplasmata</taxon>
        <taxon>Thermoplasmatales</taxon>
        <taxon>Picrophilaceae</taxon>
        <taxon>Picrophilus</taxon>
    </lineage>
</organism>
<gene>
    <name evidence="1" type="ordered locus">PTO0132</name>
</gene>
<dbReference type="Proteomes" id="UP000000438">
    <property type="component" value="Chromosome"/>
</dbReference>
<dbReference type="Gene3D" id="3.50.30.50">
    <property type="entry name" value="Putative cyclase"/>
    <property type="match status" value="1"/>
</dbReference>
<sequence>MEIKDIIDLTNSIYNEMPVWPSSPLPEIKRSGIIPRDDYNIEEIKTMTHTSTHIDAPYHFSESGETIDNLNLRSIVGDGFCIEIDKKPGEEITAQDLRSKWREYYNNIILIRTGFSKIRSFDRNFLYNFPGLSTDAADFFMDKNVKTIGIDTLGIEPYWHSDFPVHKKLLSRGFIFIEDMNLENLIEGKRYFIVALPIKIKNGSGAMARCIALDIY</sequence>
<dbReference type="SUPFAM" id="SSF102198">
    <property type="entry name" value="Putative cyclase"/>
    <property type="match status" value="1"/>
</dbReference>
<dbReference type="GeneID" id="2845366"/>
<dbReference type="PATRIC" id="fig|263820.9.peg.145"/>
<dbReference type="EMBL" id="AE017261">
    <property type="protein sequence ID" value="AAT42717.1"/>
    <property type="molecule type" value="Genomic_DNA"/>
</dbReference>
<accession>Q6L2T5</accession>
<dbReference type="HOGENOM" id="CLU_030671_3_2_2"/>
<evidence type="ECO:0000313" key="2">
    <source>
        <dbReference type="Proteomes" id="UP000000438"/>
    </source>
</evidence>